<organism evidence="2">
    <name type="scientific">Lygus hesperus</name>
    <name type="common">Western plant bug</name>
    <dbReference type="NCBI Taxonomy" id="30085"/>
    <lineage>
        <taxon>Eukaryota</taxon>
        <taxon>Metazoa</taxon>
        <taxon>Ecdysozoa</taxon>
        <taxon>Arthropoda</taxon>
        <taxon>Hexapoda</taxon>
        <taxon>Insecta</taxon>
        <taxon>Pterygota</taxon>
        <taxon>Neoptera</taxon>
        <taxon>Paraneoptera</taxon>
        <taxon>Hemiptera</taxon>
        <taxon>Heteroptera</taxon>
        <taxon>Panheteroptera</taxon>
        <taxon>Cimicomorpha</taxon>
        <taxon>Miridae</taxon>
        <taxon>Mirini</taxon>
        <taxon>Lygus</taxon>
    </lineage>
</organism>
<feature type="compositionally biased region" description="Low complexity" evidence="1">
    <location>
        <begin position="1"/>
        <end position="20"/>
    </location>
</feature>
<dbReference type="EMBL" id="GDHC01012691">
    <property type="protein sequence ID" value="JAQ05938.1"/>
    <property type="molecule type" value="Transcribed_RNA"/>
</dbReference>
<proteinExistence type="predicted"/>
<feature type="non-terminal residue" evidence="2">
    <location>
        <position position="1"/>
    </location>
</feature>
<feature type="region of interest" description="Disordered" evidence="1">
    <location>
        <begin position="1"/>
        <end position="80"/>
    </location>
</feature>
<reference evidence="2" key="1">
    <citation type="journal article" date="2016" name="Gigascience">
        <title>De novo construction of an expanded transcriptome assembly for the western tarnished plant bug, Lygus hesperus.</title>
        <authorList>
            <person name="Tassone E.E."/>
            <person name="Geib S.M."/>
            <person name="Hall B."/>
            <person name="Fabrick J.A."/>
            <person name="Brent C.S."/>
            <person name="Hull J.J."/>
        </authorList>
    </citation>
    <scope>NUCLEOTIDE SEQUENCE</scope>
</reference>
<evidence type="ECO:0000313" key="2">
    <source>
        <dbReference type="EMBL" id="JAQ05938.1"/>
    </source>
</evidence>
<accession>A0A146LCD6</accession>
<name>A0A146LCD6_LYGHE</name>
<evidence type="ECO:0000256" key="1">
    <source>
        <dbReference type="SAM" id="MobiDB-lite"/>
    </source>
</evidence>
<feature type="compositionally biased region" description="Basic and acidic residues" evidence="1">
    <location>
        <begin position="27"/>
        <end position="59"/>
    </location>
</feature>
<sequence>QQQQQQQPRATSTTNNTNKQTQKKQTKWMDSRARKQDITELDMSEERVDGGDGGSREPQDTETTVETGQAAGGETVGRDGECYWKLGDNVGVFERTVAKAAALCTRFLPTSVIEERDVEPVCQR</sequence>
<dbReference type="AlphaFoldDB" id="A0A146LCD6"/>
<gene>
    <name evidence="2" type="ORF">g.22657</name>
</gene>
<protein>
    <submittedName>
        <fullName evidence="2">Uncharacterized protein</fullName>
    </submittedName>
</protein>